<feature type="compositionally biased region" description="Pro residues" evidence="1">
    <location>
        <begin position="138"/>
        <end position="161"/>
    </location>
</feature>
<dbReference type="InterPro" id="IPR006311">
    <property type="entry name" value="TAT_signal"/>
</dbReference>
<evidence type="ECO:0000256" key="2">
    <source>
        <dbReference type="SAM" id="SignalP"/>
    </source>
</evidence>
<proteinExistence type="predicted"/>
<reference evidence="5" key="1">
    <citation type="journal article" date="2019" name="Int. J. Syst. Evol. Microbiol.">
        <title>The Global Catalogue of Microorganisms (GCM) 10K type strain sequencing project: providing services to taxonomists for standard genome sequencing and annotation.</title>
        <authorList>
            <consortium name="The Broad Institute Genomics Platform"/>
            <consortium name="The Broad Institute Genome Sequencing Center for Infectious Disease"/>
            <person name="Wu L."/>
            <person name="Ma J."/>
        </authorList>
    </citation>
    <scope>NUCLEOTIDE SEQUENCE [LARGE SCALE GENOMIC DNA]</scope>
    <source>
        <strain evidence="5">TBRC 5832</strain>
    </source>
</reference>
<dbReference type="PROSITE" id="PS51318">
    <property type="entry name" value="TAT"/>
    <property type="match status" value="1"/>
</dbReference>
<evidence type="ECO:0000259" key="3">
    <source>
        <dbReference type="PROSITE" id="PS50911"/>
    </source>
</evidence>
<comment type="caution">
    <text evidence="4">The sequence shown here is derived from an EMBL/GenBank/DDBJ whole genome shotgun (WGS) entry which is preliminary data.</text>
</comment>
<evidence type="ECO:0000313" key="4">
    <source>
        <dbReference type="EMBL" id="MFC4071447.1"/>
    </source>
</evidence>
<dbReference type="EMBL" id="JBHSBL010000028">
    <property type="protein sequence ID" value="MFC4071447.1"/>
    <property type="molecule type" value="Genomic_DNA"/>
</dbReference>
<dbReference type="Pfam" id="PF05257">
    <property type="entry name" value="CHAP"/>
    <property type="match status" value="1"/>
</dbReference>
<organism evidence="4 5">
    <name type="scientific">Actinoplanes subglobosus</name>
    <dbReference type="NCBI Taxonomy" id="1547892"/>
    <lineage>
        <taxon>Bacteria</taxon>
        <taxon>Bacillati</taxon>
        <taxon>Actinomycetota</taxon>
        <taxon>Actinomycetes</taxon>
        <taxon>Micromonosporales</taxon>
        <taxon>Micromonosporaceae</taxon>
        <taxon>Actinoplanes</taxon>
    </lineage>
</organism>
<evidence type="ECO:0000256" key="1">
    <source>
        <dbReference type="SAM" id="MobiDB-lite"/>
    </source>
</evidence>
<evidence type="ECO:0000313" key="5">
    <source>
        <dbReference type="Proteomes" id="UP001595867"/>
    </source>
</evidence>
<protein>
    <submittedName>
        <fullName evidence="4">CHAP domain-containing protein</fullName>
    </submittedName>
</protein>
<dbReference type="SUPFAM" id="SSF54001">
    <property type="entry name" value="Cysteine proteinases"/>
    <property type="match status" value="1"/>
</dbReference>
<dbReference type="InterPro" id="IPR038765">
    <property type="entry name" value="Papain-like_cys_pep_sf"/>
</dbReference>
<sequence length="284" mass="29726">MTNPHTDAIETARTRRRRHLTRMLAAGALGAGAAVSIAVPAQAAAITGYHVSGTNGSGARVVSDPRTARPATVSTLADGTAITIDCGIRVNRDTVWHHITSPVAGFVSARSTDIPRHQRNWLLRGEQNCAPGTSAPAPATPAPTTPAPTTPAPATPAPTTPAPAATRGATITYNQGYAGSCVFYALDRFKKFTGVYPKAFGDAKYLASSAASNGWATGSVPRVNSMVVFQPGQNGAGAQYGHVAWVEQVSGDRIYVAEMNFPNAYTVTYRWLTPVAGVQYVYAA</sequence>
<feature type="region of interest" description="Disordered" evidence="1">
    <location>
        <begin position="127"/>
        <end position="166"/>
    </location>
</feature>
<keyword evidence="2" id="KW-0732">Signal</keyword>
<feature type="signal peptide" evidence="2">
    <location>
        <begin position="1"/>
        <end position="43"/>
    </location>
</feature>
<dbReference type="PROSITE" id="PS50911">
    <property type="entry name" value="CHAP"/>
    <property type="match status" value="1"/>
</dbReference>
<dbReference type="Gene3D" id="3.90.1720.10">
    <property type="entry name" value="endopeptidase domain like (from Nostoc punctiforme)"/>
    <property type="match status" value="1"/>
</dbReference>
<dbReference type="InterPro" id="IPR007921">
    <property type="entry name" value="CHAP_dom"/>
</dbReference>
<feature type="domain" description="Peptidase C51" evidence="3">
    <location>
        <begin position="156"/>
        <end position="282"/>
    </location>
</feature>
<dbReference type="RefSeq" id="WP_378072322.1">
    <property type="nucleotide sequence ID" value="NZ_JBHSBL010000028.1"/>
</dbReference>
<gene>
    <name evidence="4" type="ORF">ACFO0C_41480</name>
</gene>
<keyword evidence="5" id="KW-1185">Reference proteome</keyword>
<accession>A0ABV8J4J4</accession>
<name>A0ABV8J4J4_9ACTN</name>
<feature type="chain" id="PRO_5046399239" evidence="2">
    <location>
        <begin position="44"/>
        <end position="284"/>
    </location>
</feature>
<dbReference type="Proteomes" id="UP001595867">
    <property type="component" value="Unassembled WGS sequence"/>
</dbReference>